<sequence length="136" mass="15213">MEKIPRIGVAVIVYKEGEILLGLRKNAHGEGTWALPGGHLEFGESPEQCAVREVMEETGMAVKNARPGPYTNDLFENEGKHYITLFMVCEYASGDLTLREPHKCSQWKWFSPDALPEPRFLSLQNLIKAGFPLPGL</sequence>
<evidence type="ECO:0000313" key="4">
    <source>
        <dbReference type="EMBL" id="SHK63651.1"/>
    </source>
</evidence>
<dbReference type="PANTHER" id="PTHR16099:SF5">
    <property type="entry name" value="NUCLEOTIDE TRIPHOSPHATE DIPHOSPHATASE NUDT15"/>
    <property type="match status" value="1"/>
</dbReference>
<protein>
    <submittedName>
        <fullName evidence="4">8-oxo-dGTP diphosphatase</fullName>
    </submittedName>
</protein>
<dbReference type="PROSITE" id="PS51462">
    <property type="entry name" value="NUDIX"/>
    <property type="match status" value="1"/>
</dbReference>
<dbReference type="STRING" id="1121393.SAMN02745216_03802"/>
<dbReference type="SUPFAM" id="SSF55811">
    <property type="entry name" value="Nudix"/>
    <property type="match status" value="1"/>
</dbReference>
<evidence type="ECO:0000256" key="2">
    <source>
        <dbReference type="RuleBase" id="RU003476"/>
    </source>
</evidence>
<dbReference type="PROSITE" id="PS00893">
    <property type="entry name" value="NUDIX_BOX"/>
    <property type="match status" value="1"/>
</dbReference>
<evidence type="ECO:0000259" key="3">
    <source>
        <dbReference type="PROSITE" id="PS51462"/>
    </source>
</evidence>
<gene>
    <name evidence="4" type="ORF">SAMN02745216_03802</name>
</gene>
<dbReference type="AlphaFoldDB" id="A0A1M6U3D3"/>
<dbReference type="CDD" id="cd04678">
    <property type="entry name" value="NUDIX_MTH2_Nudt15"/>
    <property type="match status" value="1"/>
</dbReference>
<accession>A0A1M6U3D3</accession>
<dbReference type="Gene3D" id="3.90.79.10">
    <property type="entry name" value="Nucleoside Triphosphate Pyrophosphohydrolase"/>
    <property type="match status" value="1"/>
</dbReference>
<feature type="domain" description="Nudix hydrolase" evidence="3">
    <location>
        <begin position="4"/>
        <end position="133"/>
    </location>
</feature>
<dbReference type="OrthoDB" id="9775346at2"/>
<dbReference type="PANTHER" id="PTHR16099">
    <property type="entry name" value="8-OXO-DGTP DIPHOSPHATES NUDT15"/>
    <property type="match status" value="1"/>
</dbReference>
<dbReference type="InterPro" id="IPR015797">
    <property type="entry name" value="NUDIX_hydrolase-like_dom_sf"/>
</dbReference>
<dbReference type="InterPro" id="IPR000086">
    <property type="entry name" value="NUDIX_hydrolase_dom"/>
</dbReference>
<keyword evidence="1 2" id="KW-0378">Hydrolase</keyword>
<dbReference type="Pfam" id="PF00293">
    <property type="entry name" value="NUDIX"/>
    <property type="match status" value="1"/>
</dbReference>
<dbReference type="EMBL" id="FQZU01000029">
    <property type="protein sequence ID" value="SHK63651.1"/>
    <property type="molecule type" value="Genomic_DNA"/>
</dbReference>
<evidence type="ECO:0000256" key="1">
    <source>
        <dbReference type="ARBA" id="ARBA00022801"/>
    </source>
</evidence>
<proteinExistence type="inferred from homology"/>
<organism evidence="4 5">
    <name type="scientific">Desulfatibacillum alkenivorans DSM 16219</name>
    <dbReference type="NCBI Taxonomy" id="1121393"/>
    <lineage>
        <taxon>Bacteria</taxon>
        <taxon>Pseudomonadati</taxon>
        <taxon>Thermodesulfobacteriota</taxon>
        <taxon>Desulfobacteria</taxon>
        <taxon>Desulfobacterales</taxon>
        <taxon>Desulfatibacillaceae</taxon>
        <taxon>Desulfatibacillum</taxon>
    </lineage>
</organism>
<dbReference type="PRINTS" id="PR00502">
    <property type="entry name" value="NUDIXFAMILY"/>
</dbReference>
<name>A0A1M6U3D3_9BACT</name>
<evidence type="ECO:0000313" key="5">
    <source>
        <dbReference type="Proteomes" id="UP000183994"/>
    </source>
</evidence>
<dbReference type="RefSeq" id="WP_073477842.1">
    <property type="nucleotide sequence ID" value="NZ_FQZU01000029.1"/>
</dbReference>
<comment type="similarity">
    <text evidence="2">Belongs to the Nudix hydrolase family.</text>
</comment>
<dbReference type="InterPro" id="IPR020476">
    <property type="entry name" value="Nudix_hydrolase"/>
</dbReference>
<dbReference type="Proteomes" id="UP000183994">
    <property type="component" value="Unassembled WGS sequence"/>
</dbReference>
<dbReference type="GO" id="GO:0016787">
    <property type="term" value="F:hydrolase activity"/>
    <property type="evidence" value="ECO:0007669"/>
    <property type="project" value="UniProtKB-KW"/>
</dbReference>
<reference evidence="5" key="1">
    <citation type="submission" date="2016-11" db="EMBL/GenBank/DDBJ databases">
        <authorList>
            <person name="Varghese N."/>
            <person name="Submissions S."/>
        </authorList>
    </citation>
    <scope>NUCLEOTIDE SEQUENCE [LARGE SCALE GENOMIC DNA]</scope>
    <source>
        <strain evidence="5">DSM 16219</strain>
    </source>
</reference>
<dbReference type="FunFam" id="3.90.79.10:FF:000060">
    <property type="entry name" value="Nudix hydrolase 1"/>
    <property type="match status" value="1"/>
</dbReference>
<keyword evidence="5" id="KW-1185">Reference proteome</keyword>
<dbReference type="InterPro" id="IPR020084">
    <property type="entry name" value="NUDIX_hydrolase_CS"/>
</dbReference>